<dbReference type="AlphaFoldDB" id="A0A6V6YXK2"/>
<protein>
    <submittedName>
        <fullName evidence="1">Acyl carrier protein</fullName>
    </submittedName>
</protein>
<dbReference type="InterPro" id="IPR036736">
    <property type="entry name" value="ACP-like_sf"/>
</dbReference>
<name>A0A6V6YXK2_9FLAO</name>
<accession>A0A6V6YXK2</accession>
<evidence type="ECO:0000313" key="1">
    <source>
        <dbReference type="EMBL" id="CAD0004039.1"/>
    </source>
</evidence>
<dbReference type="RefSeq" id="WP_031453251.1">
    <property type="nucleotide sequence ID" value="NZ_CAIJDO010000121.1"/>
</dbReference>
<proteinExistence type="predicted"/>
<sequence>MNNLHKLKQAFSEGLSISIDDVHEDLSYLEIVEWDSMSHLFLVKEIENSFDIVVETEDILEMNSFKNIKEVLGKFQIAF</sequence>
<keyword evidence="2" id="KW-1185">Reference proteome</keyword>
<dbReference type="SUPFAM" id="SSF47336">
    <property type="entry name" value="ACP-like"/>
    <property type="match status" value="1"/>
</dbReference>
<organism evidence="1 2">
    <name type="scientific">Flavobacterium chungangense</name>
    <dbReference type="NCBI Taxonomy" id="554283"/>
    <lineage>
        <taxon>Bacteria</taxon>
        <taxon>Pseudomonadati</taxon>
        <taxon>Bacteroidota</taxon>
        <taxon>Flavobacteriia</taxon>
        <taxon>Flavobacteriales</taxon>
        <taxon>Flavobacteriaceae</taxon>
        <taxon>Flavobacterium</taxon>
    </lineage>
</organism>
<dbReference type="Gene3D" id="1.10.1200.10">
    <property type="entry name" value="ACP-like"/>
    <property type="match status" value="1"/>
</dbReference>
<comment type="caution">
    <text evidence="1">The sequence shown here is derived from an EMBL/GenBank/DDBJ whole genome shotgun (WGS) entry which is preliminary data.</text>
</comment>
<reference evidence="1 2" key="1">
    <citation type="submission" date="2020-06" db="EMBL/GenBank/DDBJ databases">
        <authorList>
            <person name="Criscuolo A."/>
        </authorList>
    </citation>
    <scope>NUCLEOTIDE SEQUENCE [LARGE SCALE GENOMIC DNA]</scope>
    <source>
        <strain evidence="2">CIP 110025</strain>
    </source>
</reference>
<dbReference type="EMBL" id="CAIJDO010000121">
    <property type="protein sequence ID" value="CAD0004039.1"/>
    <property type="molecule type" value="Genomic_DNA"/>
</dbReference>
<gene>
    <name evidence="1" type="ORF">FLACHUCJ7_01699</name>
</gene>
<evidence type="ECO:0000313" key="2">
    <source>
        <dbReference type="Proteomes" id="UP000556700"/>
    </source>
</evidence>
<dbReference type="Proteomes" id="UP000556700">
    <property type="component" value="Unassembled WGS sequence"/>
</dbReference>